<feature type="transmembrane region" description="Helical" evidence="7">
    <location>
        <begin position="190"/>
        <end position="211"/>
    </location>
</feature>
<evidence type="ECO:0000256" key="6">
    <source>
        <dbReference type="ARBA" id="ARBA00023136"/>
    </source>
</evidence>
<keyword evidence="6 7" id="KW-0472">Membrane</keyword>
<keyword evidence="3" id="KW-0813">Transport</keyword>
<evidence type="ECO:0000256" key="2">
    <source>
        <dbReference type="ARBA" id="ARBA00007520"/>
    </source>
</evidence>
<evidence type="ECO:0000256" key="4">
    <source>
        <dbReference type="ARBA" id="ARBA00022692"/>
    </source>
</evidence>
<accession>A0ABR4H3M1</accession>
<evidence type="ECO:0000256" key="3">
    <source>
        <dbReference type="ARBA" id="ARBA00022448"/>
    </source>
</evidence>
<dbReference type="EMBL" id="JBFXLT010000078">
    <property type="protein sequence ID" value="KAL2810046.1"/>
    <property type="molecule type" value="Genomic_DNA"/>
</dbReference>
<gene>
    <name evidence="8" type="ORF">BJX63DRAFT_434685</name>
</gene>
<evidence type="ECO:0000256" key="5">
    <source>
        <dbReference type="ARBA" id="ARBA00022989"/>
    </source>
</evidence>
<keyword evidence="5 7" id="KW-1133">Transmembrane helix</keyword>
<dbReference type="PANTHER" id="PTHR23501">
    <property type="entry name" value="MAJOR FACILITATOR SUPERFAMILY"/>
    <property type="match status" value="1"/>
</dbReference>
<reference evidence="8 9" key="1">
    <citation type="submission" date="2024-07" db="EMBL/GenBank/DDBJ databases">
        <title>Section-level genome sequencing and comparative genomics of Aspergillus sections Usti and Cavernicolus.</title>
        <authorList>
            <consortium name="Lawrence Berkeley National Laboratory"/>
            <person name="Nybo J.L."/>
            <person name="Vesth T.C."/>
            <person name="Theobald S."/>
            <person name="Frisvad J.C."/>
            <person name="Larsen T.O."/>
            <person name="Kjaerboelling I."/>
            <person name="Rothschild-Mancinelli K."/>
            <person name="Lyhne E.K."/>
            <person name="Kogle M.E."/>
            <person name="Barry K."/>
            <person name="Clum A."/>
            <person name="Na H."/>
            <person name="Ledsgaard L."/>
            <person name="Lin J."/>
            <person name="Lipzen A."/>
            <person name="Kuo A."/>
            <person name="Riley R."/>
            <person name="Mondo S."/>
            <person name="Labutti K."/>
            <person name="Haridas S."/>
            <person name="Pangalinan J."/>
            <person name="Salamov A.A."/>
            <person name="Simmons B.A."/>
            <person name="Magnuson J.K."/>
            <person name="Chen J."/>
            <person name="Drula E."/>
            <person name="Henrissat B."/>
            <person name="Wiebenga A."/>
            <person name="Lubbers R.J."/>
            <person name="Gomes A.C."/>
            <person name="Makela M.R."/>
            <person name="Stajich J."/>
            <person name="Grigoriev I.V."/>
            <person name="Mortensen U.H."/>
            <person name="De Vries R.P."/>
            <person name="Baker S.E."/>
            <person name="Andersen M.R."/>
        </authorList>
    </citation>
    <scope>NUCLEOTIDE SEQUENCE [LARGE SCALE GENOMIC DNA]</scope>
    <source>
        <strain evidence="8 9">CBS 588.65</strain>
    </source>
</reference>
<keyword evidence="4 7" id="KW-0812">Transmembrane</keyword>
<comment type="caution">
    <text evidence="8">The sequence shown here is derived from an EMBL/GenBank/DDBJ whole genome shotgun (WGS) entry which is preliminary data.</text>
</comment>
<dbReference type="SUPFAM" id="SSF103473">
    <property type="entry name" value="MFS general substrate transporter"/>
    <property type="match status" value="1"/>
</dbReference>
<keyword evidence="9" id="KW-1185">Reference proteome</keyword>
<feature type="transmembrane region" description="Helical" evidence="7">
    <location>
        <begin position="150"/>
        <end position="170"/>
    </location>
</feature>
<proteinExistence type="inferred from homology"/>
<feature type="transmembrane region" description="Helical" evidence="7">
    <location>
        <begin position="110"/>
        <end position="129"/>
    </location>
</feature>
<organism evidence="8 9">
    <name type="scientific">Aspergillus granulosus</name>
    <dbReference type="NCBI Taxonomy" id="176169"/>
    <lineage>
        <taxon>Eukaryota</taxon>
        <taxon>Fungi</taxon>
        <taxon>Dikarya</taxon>
        <taxon>Ascomycota</taxon>
        <taxon>Pezizomycotina</taxon>
        <taxon>Eurotiomycetes</taxon>
        <taxon>Eurotiomycetidae</taxon>
        <taxon>Eurotiales</taxon>
        <taxon>Aspergillaceae</taxon>
        <taxon>Aspergillus</taxon>
        <taxon>Aspergillus subgen. Nidulantes</taxon>
    </lineage>
</organism>
<dbReference type="InterPro" id="IPR036259">
    <property type="entry name" value="MFS_trans_sf"/>
</dbReference>
<evidence type="ECO:0000256" key="7">
    <source>
        <dbReference type="SAM" id="Phobius"/>
    </source>
</evidence>
<dbReference type="Proteomes" id="UP001610334">
    <property type="component" value="Unassembled WGS sequence"/>
</dbReference>
<evidence type="ECO:0000313" key="9">
    <source>
        <dbReference type="Proteomes" id="UP001610334"/>
    </source>
</evidence>
<evidence type="ECO:0000256" key="1">
    <source>
        <dbReference type="ARBA" id="ARBA00004141"/>
    </source>
</evidence>
<comment type="similarity">
    <text evidence="2">Belongs to the major facilitator superfamily. TCR/Tet family.</text>
</comment>
<comment type="subcellular location">
    <subcellularLocation>
        <location evidence="1">Membrane</location>
        <topology evidence="1">Multi-pass membrane protein</topology>
    </subcellularLocation>
</comment>
<dbReference type="PANTHER" id="PTHR23501:SF12">
    <property type="entry name" value="MAJOR FACILITATOR SUPERFAMILY (MFS) PROFILE DOMAIN-CONTAINING PROTEIN-RELATED"/>
    <property type="match status" value="1"/>
</dbReference>
<sequence length="285" mass="30299">MGVAGAIVYQSNLTYVAVFAPLAASPGLFEVMGAIWATRLVIGGLSARLSLSTTTPPGAGSTLGPDIPVLQRLTKIDPAGVALNMASPVLFTVALEFSDSSWTWDSGTTIAVWVVFDLITFSWVVQQWFCIFSTATERSIPLHLLKRLDLLPLWIPSGCAGASYTVTLYYTPLFFSFASGHSALQQAVRILPFILVFIFIVILVGGSLPIIGRYNIIYLIAGLATVSGSAAMAETLSPTLSEAQVMGLEALIGVGLGCSFQHGVGISNPIDKDLLQSDIILHCFI</sequence>
<protein>
    <submittedName>
        <fullName evidence="8">Uncharacterized protein</fullName>
    </submittedName>
</protein>
<name>A0ABR4H3M1_9EURO</name>
<evidence type="ECO:0000313" key="8">
    <source>
        <dbReference type="EMBL" id="KAL2810046.1"/>
    </source>
</evidence>